<dbReference type="Pfam" id="PF05014">
    <property type="entry name" value="Nuc_deoxyrib_tr"/>
    <property type="match status" value="1"/>
</dbReference>
<gene>
    <name evidence="1" type="ORF">ACFPYN_17770</name>
</gene>
<dbReference type="InterPro" id="IPR007710">
    <property type="entry name" value="Nucleoside_deoxyribTrfase"/>
</dbReference>
<sequence length="127" mass="14450">MNFYVASSFQNKVIVRTVSQQLKQLGWHLTYDWTQTERANSHEDLRKIGTLEKKAIADSDVVVVLLPGGKGSHIELGLAIAWQKRTFLYSPNKEAMDMQTTSTFYHLPEVQICEGSIEELISTIHKN</sequence>
<protein>
    <submittedName>
        <fullName evidence="1">Nucleoside 2-deoxyribosyltransferase</fullName>
    </submittedName>
</protein>
<dbReference type="EMBL" id="JBHSRI010000038">
    <property type="protein sequence ID" value="MFC6041257.1"/>
    <property type="molecule type" value="Genomic_DNA"/>
</dbReference>
<reference evidence="2" key="1">
    <citation type="journal article" date="2019" name="Int. J. Syst. Evol. Microbiol.">
        <title>The Global Catalogue of Microorganisms (GCM) 10K type strain sequencing project: providing services to taxonomists for standard genome sequencing and annotation.</title>
        <authorList>
            <consortium name="The Broad Institute Genomics Platform"/>
            <consortium name="The Broad Institute Genome Sequencing Center for Infectious Disease"/>
            <person name="Wu L."/>
            <person name="Ma J."/>
        </authorList>
    </citation>
    <scope>NUCLEOTIDE SEQUENCE [LARGE SCALE GENOMIC DNA]</scope>
    <source>
        <strain evidence="2">CCUG 54527</strain>
    </source>
</reference>
<proteinExistence type="predicted"/>
<evidence type="ECO:0000313" key="1">
    <source>
        <dbReference type="EMBL" id="MFC6041257.1"/>
    </source>
</evidence>
<accession>A0ABW1LDY9</accession>
<dbReference type="Gene3D" id="3.40.50.450">
    <property type="match status" value="1"/>
</dbReference>
<dbReference type="SUPFAM" id="SSF52309">
    <property type="entry name" value="N-(deoxy)ribosyltransferase-like"/>
    <property type="match status" value="1"/>
</dbReference>
<dbReference type="RefSeq" id="WP_377736030.1">
    <property type="nucleotide sequence ID" value="NZ_JBHSRI010000038.1"/>
</dbReference>
<organism evidence="1 2">
    <name type="scientific">Paenisporosarcina macmurdoensis</name>
    <dbReference type="NCBI Taxonomy" id="212659"/>
    <lineage>
        <taxon>Bacteria</taxon>
        <taxon>Bacillati</taxon>
        <taxon>Bacillota</taxon>
        <taxon>Bacilli</taxon>
        <taxon>Bacillales</taxon>
        <taxon>Caryophanaceae</taxon>
        <taxon>Paenisporosarcina</taxon>
    </lineage>
</organism>
<dbReference type="Proteomes" id="UP001596170">
    <property type="component" value="Unassembled WGS sequence"/>
</dbReference>
<keyword evidence="2" id="KW-1185">Reference proteome</keyword>
<name>A0ABW1LDY9_9BACL</name>
<evidence type="ECO:0000313" key="2">
    <source>
        <dbReference type="Proteomes" id="UP001596170"/>
    </source>
</evidence>
<comment type="caution">
    <text evidence="1">The sequence shown here is derived from an EMBL/GenBank/DDBJ whole genome shotgun (WGS) entry which is preliminary data.</text>
</comment>